<accession>A0A1G2EMC1</accession>
<dbReference type="AlphaFoldDB" id="A0A1G2EMC1"/>
<sequence>MTLVSVEHRLASVDEQNVEITVPELLQDLVQIRHVLIAWWRWDDAFVVHRLALEDMVAIH</sequence>
<reference evidence="1 2" key="1">
    <citation type="journal article" date="2016" name="Nat. Commun.">
        <title>Thousands of microbial genomes shed light on interconnected biogeochemical processes in an aquifer system.</title>
        <authorList>
            <person name="Anantharaman K."/>
            <person name="Brown C.T."/>
            <person name="Hug L.A."/>
            <person name="Sharon I."/>
            <person name="Castelle C.J."/>
            <person name="Probst A.J."/>
            <person name="Thomas B.C."/>
            <person name="Singh A."/>
            <person name="Wilkins M.J."/>
            <person name="Karaoz U."/>
            <person name="Brodie E.L."/>
            <person name="Williams K.H."/>
            <person name="Hubbard S.S."/>
            <person name="Banfield J.F."/>
        </authorList>
    </citation>
    <scope>NUCLEOTIDE SEQUENCE [LARGE SCALE GENOMIC DNA]</scope>
</reference>
<dbReference type="EMBL" id="MHMM01000013">
    <property type="protein sequence ID" value="OGZ26909.1"/>
    <property type="molecule type" value="Genomic_DNA"/>
</dbReference>
<proteinExistence type="predicted"/>
<dbReference type="STRING" id="1801677.A2365_02125"/>
<evidence type="ECO:0000313" key="2">
    <source>
        <dbReference type="Proteomes" id="UP000177740"/>
    </source>
</evidence>
<dbReference type="Proteomes" id="UP000177740">
    <property type="component" value="Unassembled WGS sequence"/>
</dbReference>
<name>A0A1G2EMC1_9BACT</name>
<protein>
    <submittedName>
        <fullName evidence="1">Uncharacterized protein</fullName>
    </submittedName>
</protein>
<organism evidence="1 2">
    <name type="scientific">Candidatus Nealsonbacteria bacterium RIFOXYB1_FULL_40_15</name>
    <dbReference type="NCBI Taxonomy" id="1801677"/>
    <lineage>
        <taxon>Bacteria</taxon>
        <taxon>Candidatus Nealsoniibacteriota</taxon>
    </lineage>
</organism>
<gene>
    <name evidence="1" type="ORF">A2365_02125</name>
</gene>
<comment type="caution">
    <text evidence="1">The sequence shown here is derived from an EMBL/GenBank/DDBJ whole genome shotgun (WGS) entry which is preliminary data.</text>
</comment>
<evidence type="ECO:0000313" key="1">
    <source>
        <dbReference type="EMBL" id="OGZ26909.1"/>
    </source>
</evidence>